<evidence type="ECO:0000313" key="5">
    <source>
        <dbReference type="Proteomes" id="UP001162031"/>
    </source>
</evidence>
<feature type="signal peptide" evidence="2">
    <location>
        <begin position="1"/>
        <end position="18"/>
    </location>
</feature>
<dbReference type="Proteomes" id="UP001162031">
    <property type="component" value="Unassembled WGS sequence"/>
</dbReference>
<feature type="chain" id="PRO_5043572490" description="SCP domain-containing protein" evidence="2">
    <location>
        <begin position="19"/>
        <end position="291"/>
    </location>
</feature>
<evidence type="ECO:0000256" key="1">
    <source>
        <dbReference type="SAM" id="MobiDB-lite"/>
    </source>
</evidence>
<organism evidence="4 5">
    <name type="scientific">Hyaloperonospora brassicae</name>
    <name type="common">Brassica downy mildew</name>
    <name type="synonym">Peronospora brassicae</name>
    <dbReference type="NCBI Taxonomy" id="162125"/>
    <lineage>
        <taxon>Eukaryota</taxon>
        <taxon>Sar</taxon>
        <taxon>Stramenopiles</taxon>
        <taxon>Oomycota</taxon>
        <taxon>Peronosporomycetes</taxon>
        <taxon>Peronosporales</taxon>
        <taxon>Peronosporaceae</taxon>
        <taxon>Hyaloperonospora</taxon>
    </lineage>
</organism>
<evidence type="ECO:0000256" key="2">
    <source>
        <dbReference type="SAM" id="SignalP"/>
    </source>
</evidence>
<reference evidence="4" key="1">
    <citation type="submission" date="2022-12" db="EMBL/GenBank/DDBJ databases">
        <authorList>
            <person name="Webb A."/>
        </authorList>
    </citation>
    <scope>NUCLEOTIDE SEQUENCE</scope>
    <source>
        <strain evidence="4">Hp1</strain>
    </source>
</reference>
<feature type="domain" description="SCP" evidence="3">
    <location>
        <begin position="41"/>
        <end position="159"/>
    </location>
</feature>
<name>A0AAV0TKT7_HYABA</name>
<feature type="region of interest" description="Disordered" evidence="1">
    <location>
        <begin position="163"/>
        <end position="291"/>
    </location>
</feature>
<evidence type="ECO:0000259" key="3">
    <source>
        <dbReference type="Pfam" id="PF00188"/>
    </source>
</evidence>
<dbReference type="SUPFAM" id="SSF55797">
    <property type="entry name" value="PR-1-like"/>
    <property type="match status" value="1"/>
</dbReference>
<feature type="compositionally biased region" description="Low complexity" evidence="1">
    <location>
        <begin position="219"/>
        <end position="238"/>
    </location>
</feature>
<dbReference type="PANTHER" id="PTHR31157:SF1">
    <property type="entry name" value="SCP DOMAIN-CONTAINING PROTEIN"/>
    <property type="match status" value="1"/>
</dbReference>
<dbReference type="PANTHER" id="PTHR31157">
    <property type="entry name" value="SCP DOMAIN-CONTAINING PROTEIN"/>
    <property type="match status" value="1"/>
</dbReference>
<dbReference type="EMBL" id="CANTFL010000389">
    <property type="protein sequence ID" value="CAI5721798.1"/>
    <property type="molecule type" value="Genomic_DNA"/>
</dbReference>
<feature type="compositionally biased region" description="Low complexity" evidence="1">
    <location>
        <begin position="265"/>
        <end position="277"/>
    </location>
</feature>
<dbReference type="Gene3D" id="3.40.33.10">
    <property type="entry name" value="CAP"/>
    <property type="match status" value="1"/>
</dbReference>
<keyword evidence="5" id="KW-1185">Reference proteome</keyword>
<dbReference type="InterPro" id="IPR014044">
    <property type="entry name" value="CAP_dom"/>
</dbReference>
<proteinExistence type="predicted"/>
<dbReference type="InterPro" id="IPR035940">
    <property type="entry name" value="CAP_sf"/>
</dbReference>
<protein>
    <recommendedName>
        <fullName evidence="3">SCP domain-containing protein</fullName>
    </recommendedName>
</protein>
<evidence type="ECO:0000313" key="4">
    <source>
        <dbReference type="EMBL" id="CAI5721798.1"/>
    </source>
</evidence>
<sequence>MVCTRSAVVCASVALVAAASAFDADAHHRHLQVVTFRQDMLDAVNAMRESRKLPKYCQNDQLMFAAQVQANDMAEHNFTGSTGSDKSLPTERAARQGFIAPLVTETVGAGFSSASSIVAAWAKTETVESTMLNGTYNVMGAGYAYDRTKRRVHFWAVTYSEGTCEDDEKAAAPTTQTGGASGGPPADEGDKKKEGEASDGPPDPEDSGTPAPKPPAPAPASKTPDAAPAPKTPDATPAPEDPHSRQARGAAPAPKTPDAAGGVHADPNAGPGGAPNAAPRPGPGTPITFDI</sequence>
<gene>
    <name evidence="4" type="ORF">HBR001_LOCUS2710</name>
</gene>
<dbReference type="Pfam" id="PF00188">
    <property type="entry name" value="CAP"/>
    <property type="match status" value="1"/>
</dbReference>
<keyword evidence="2" id="KW-0732">Signal</keyword>
<dbReference type="CDD" id="cd05379">
    <property type="entry name" value="CAP_bacterial"/>
    <property type="match status" value="1"/>
</dbReference>
<accession>A0AAV0TKT7</accession>
<dbReference type="AlphaFoldDB" id="A0AAV0TKT7"/>
<comment type="caution">
    <text evidence="4">The sequence shown here is derived from an EMBL/GenBank/DDBJ whole genome shotgun (WGS) entry which is preliminary data.</text>
</comment>